<dbReference type="EMBL" id="LQYT01000036">
    <property type="protein sequence ID" value="KYD20175.1"/>
    <property type="molecule type" value="Genomic_DNA"/>
</dbReference>
<comment type="caution">
    <text evidence="2">The sequence shown here is derived from an EMBL/GenBank/DDBJ whole genome shotgun (WGS) entry which is preliminary data.</text>
</comment>
<accession>A0A150M722</accession>
<reference evidence="2 3" key="1">
    <citation type="submission" date="2016-01" db="EMBL/GenBank/DDBJ databases">
        <title>Draft Genome Sequences of Seven Thermophilic Sporeformers Isolated from Foods.</title>
        <authorList>
            <person name="Berendsen E.M."/>
            <person name="Wells-Bennik M.H."/>
            <person name="Krawcyk A.O."/>
            <person name="De Jong A."/>
            <person name="Holsappel S."/>
            <person name="Eijlander R.T."/>
            <person name="Kuipers O.P."/>
        </authorList>
    </citation>
    <scope>NUCLEOTIDE SEQUENCE [LARGE SCALE GENOMIC DNA]</scope>
    <source>
        <strain evidence="2 3">B4135</strain>
    </source>
</reference>
<dbReference type="Pfam" id="PF14004">
    <property type="entry name" value="DUF4227"/>
    <property type="match status" value="1"/>
</dbReference>
<keyword evidence="1" id="KW-0472">Membrane</keyword>
<sequence>MLAILWQTLKVFILFLGCTIFFYYAMMWVNEEYQNRHRYDEPEGDAVKVSIESGGFESDDLFQRLFLFYLIGE</sequence>
<evidence type="ECO:0000313" key="2">
    <source>
        <dbReference type="EMBL" id="KYD20175.1"/>
    </source>
</evidence>
<evidence type="ECO:0008006" key="4">
    <source>
        <dbReference type="Google" id="ProtNLM"/>
    </source>
</evidence>
<gene>
    <name evidence="2" type="ORF">B4135_1951</name>
</gene>
<dbReference type="InterPro" id="IPR025321">
    <property type="entry name" value="DUF4227"/>
</dbReference>
<feature type="transmembrane region" description="Helical" evidence="1">
    <location>
        <begin position="12"/>
        <end position="29"/>
    </location>
</feature>
<proteinExistence type="predicted"/>
<dbReference type="AlphaFoldDB" id="A0A150M722"/>
<keyword evidence="1" id="KW-0812">Transmembrane</keyword>
<evidence type="ECO:0000256" key="1">
    <source>
        <dbReference type="SAM" id="Phobius"/>
    </source>
</evidence>
<dbReference type="Proteomes" id="UP000075683">
    <property type="component" value="Unassembled WGS sequence"/>
</dbReference>
<dbReference type="STRING" id="301148.B4135_1951"/>
<protein>
    <recommendedName>
        <fullName evidence="4">DUF4227 domain-containing protein</fullName>
    </recommendedName>
</protein>
<evidence type="ECO:0000313" key="3">
    <source>
        <dbReference type="Proteomes" id="UP000075683"/>
    </source>
</evidence>
<name>A0A150M722_9BACI</name>
<organism evidence="2 3">
    <name type="scientific">Caldibacillus debilis</name>
    <dbReference type="NCBI Taxonomy" id="301148"/>
    <lineage>
        <taxon>Bacteria</taxon>
        <taxon>Bacillati</taxon>
        <taxon>Bacillota</taxon>
        <taxon>Bacilli</taxon>
        <taxon>Bacillales</taxon>
        <taxon>Bacillaceae</taxon>
        <taxon>Caldibacillus</taxon>
    </lineage>
</organism>
<keyword evidence="1" id="KW-1133">Transmembrane helix</keyword>